<dbReference type="OrthoDB" id="9773293at2"/>
<dbReference type="PRINTS" id="PR00111">
    <property type="entry name" value="ABHYDROLASE"/>
</dbReference>
<dbReference type="GO" id="GO:0016787">
    <property type="term" value="F:hydrolase activity"/>
    <property type="evidence" value="ECO:0007669"/>
    <property type="project" value="UniProtKB-KW"/>
</dbReference>
<dbReference type="Proteomes" id="UP000033109">
    <property type="component" value="Chromosome"/>
</dbReference>
<dbReference type="Gene3D" id="3.40.50.1820">
    <property type="entry name" value="alpha/beta hydrolase"/>
    <property type="match status" value="1"/>
</dbReference>
<name>A0A0E3ZGA8_9BACT</name>
<sequence>MKELEFKFYHLPDVSLHVATAGEAAGETIVMLHGFPEYWYGWHKQLSFFASHGYHVVAPDQRGYNLSSKPQAVEEYTLEKLAGDIIRLISQLGKEKVVLLGHDWGGIVGWVIGMYYPHLLQKLILLNIPHPAVMLNHLKTNPRQMLRSWYAALFQVPAVPEKAARLLDFRPLEKAMTGTAKPGTFSKEDMAAYKEAWQQQGALTSMINWYRAFKYTELSLNKNVEVPTLMIWGKKDTAPGAEMAEPSIARCPNGKLIFLDDATHWLHHEQPDRVNEEILAFLRNK</sequence>
<dbReference type="HOGENOM" id="CLU_020336_7_3_10"/>
<evidence type="ECO:0000313" key="4">
    <source>
        <dbReference type="Proteomes" id="UP000033109"/>
    </source>
</evidence>
<dbReference type="SUPFAM" id="SSF53474">
    <property type="entry name" value="alpha/beta-Hydrolases"/>
    <property type="match status" value="1"/>
</dbReference>
<gene>
    <name evidence="3" type="ORF">PKOR_14180</name>
</gene>
<protein>
    <submittedName>
        <fullName evidence="3">Alpha/beta hydrolase</fullName>
    </submittedName>
</protein>
<dbReference type="PATRIC" id="fig|400092.3.peg.3089"/>
<dbReference type="InterPro" id="IPR029058">
    <property type="entry name" value="AB_hydrolase_fold"/>
</dbReference>
<evidence type="ECO:0000259" key="2">
    <source>
        <dbReference type="Pfam" id="PF00561"/>
    </source>
</evidence>
<dbReference type="AlphaFoldDB" id="A0A0E3ZGA8"/>
<keyword evidence="4" id="KW-1185">Reference proteome</keyword>
<dbReference type="PRINTS" id="PR00412">
    <property type="entry name" value="EPOXHYDRLASE"/>
</dbReference>
<dbReference type="InterPro" id="IPR000639">
    <property type="entry name" value="Epox_hydrolase-like"/>
</dbReference>
<evidence type="ECO:0000256" key="1">
    <source>
        <dbReference type="ARBA" id="ARBA00022801"/>
    </source>
</evidence>
<organism evidence="3 4">
    <name type="scientific">Pontibacter korlensis</name>
    <dbReference type="NCBI Taxonomy" id="400092"/>
    <lineage>
        <taxon>Bacteria</taxon>
        <taxon>Pseudomonadati</taxon>
        <taxon>Bacteroidota</taxon>
        <taxon>Cytophagia</taxon>
        <taxon>Cytophagales</taxon>
        <taxon>Hymenobacteraceae</taxon>
        <taxon>Pontibacter</taxon>
    </lineage>
</organism>
<dbReference type="RefSeq" id="WP_046311579.1">
    <property type="nucleotide sequence ID" value="NZ_CBCSCY010000017.1"/>
</dbReference>
<dbReference type="KEGG" id="pko:PKOR_14180"/>
<accession>A0A0E3ZGA8</accession>
<reference evidence="3 4" key="1">
    <citation type="journal article" date="2015" name="Sci. Rep.">
        <title>Unraveling adaptation of Pontibacter korlensis to radiation and infertility in desert through complete genome and comparative transcriptomic analysis.</title>
        <authorList>
            <person name="Dai J."/>
            <person name="Dai W."/>
            <person name="Qiu C."/>
            <person name="Yang Z."/>
            <person name="Zhang Y."/>
            <person name="Zhou M."/>
            <person name="Zhang L."/>
            <person name="Fang C."/>
            <person name="Gao Q."/>
            <person name="Yang Q."/>
            <person name="Li X."/>
            <person name="Wang Z."/>
            <person name="Wang Z."/>
            <person name="Jia Z."/>
            <person name="Chen X."/>
        </authorList>
    </citation>
    <scope>NUCLEOTIDE SEQUENCE [LARGE SCALE GENOMIC DNA]</scope>
    <source>
        <strain evidence="3 4">X14-1T</strain>
    </source>
</reference>
<dbReference type="Pfam" id="PF00561">
    <property type="entry name" value="Abhydrolase_1"/>
    <property type="match status" value="1"/>
</dbReference>
<dbReference type="PANTHER" id="PTHR43329">
    <property type="entry name" value="EPOXIDE HYDROLASE"/>
    <property type="match status" value="1"/>
</dbReference>
<proteinExistence type="predicted"/>
<evidence type="ECO:0000313" key="3">
    <source>
        <dbReference type="EMBL" id="AKD04033.1"/>
    </source>
</evidence>
<dbReference type="STRING" id="400092.PKOR_14180"/>
<feature type="domain" description="AB hydrolase-1" evidence="2">
    <location>
        <begin position="28"/>
        <end position="270"/>
    </location>
</feature>
<dbReference type="InterPro" id="IPR000073">
    <property type="entry name" value="AB_hydrolase_1"/>
</dbReference>
<dbReference type="EMBL" id="CP009621">
    <property type="protein sequence ID" value="AKD04033.1"/>
    <property type="molecule type" value="Genomic_DNA"/>
</dbReference>
<keyword evidence="1 3" id="KW-0378">Hydrolase</keyword>